<organism evidence="3 4">
    <name type="scientific">Enhygromyxa salina</name>
    <dbReference type="NCBI Taxonomy" id="215803"/>
    <lineage>
        <taxon>Bacteria</taxon>
        <taxon>Pseudomonadati</taxon>
        <taxon>Myxococcota</taxon>
        <taxon>Polyangia</taxon>
        <taxon>Nannocystales</taxon>
        <taxon>Nannocystaceae</taxon>
        <taxon>Enhygromyxa</taxon>
    </lineage>
</organism>
<accession>A0A0C2CLR5</accession>
<feature type="transmembrane region" description="Helical" evidence="1">
    <location>
        <begin position="50"/>
        <end position="67"/>
    </location>
</feature>
<proteinExistence type="predicted"/>
<dbReference type="SUPFAM" id="SSF47240">
    <property type="entry name" value="Ferritin-like"/>
    <property type="match status" value="1"/>
</dbReference>
<feature type="domain" description="Inositolphosphotransferase Aur1/Ipt1" evidence="2">
    <location>
        <begin position="48"/>
        <end position="192"/>
    </location>
</feature>
<gene>
    <name evidence="3" type="ORF">DB30_01859</name>
</gene>
<dbReference type="SUPFAM" id="SSF48317">
    <property type="entry name" value="Acid phosphatase/Vanadium-dependent haloperoxidase"/>
    <property type="match status" value="1"/>
</dbReference>
<dbReference type="InterPro" id="IPR036938">
    <property type="entry name" value="PAP2/HPO_sf"/>
</dbReference>
<dbReference type="AlphaFoldDB" id="A0A0C2CLR5"/>
<reference evidence="3 4" key="1">
    <citation type="submission" date="2014-12" db="EMBL/GenBank/DDBJ databases">
        <title>Genome assembly of Enhygromyxa salina DSM 15201.</title>
        <authorList>
            <person name="Sharma G."/>
            <person name="Subramanian S."/>
        </authorList>
    </citation>
    <scope>NUCLEOTIDE SEQUENCE [LARGE SCALE GENOMIC DNA]</scope>
    <source>
        <strain evidence="3 4">DSM 15201</strain>
    </source>
</reference>
<feature type="transmembrane region" description="Helical" evidence="1">
    <location>
        <begin position="129"/>
        <end position="146"/>
    </location>
</feature>
<dbReference type="EMBL" id="JMCC02000147">
    <property type="protein sequence ID" value="KIG12176.1"/>
    <property type="molecule type" value="Genomic_DNA"/>
</dbReference>
<dbReference type="GO" id="GO:0016020">
    <property type="term" value="C:membrane"/>
    <property type="evidence" value="ECO:0007669"/>
    <property type="project" value="UniProtKB-SubCell"/>
</dbReference>
<feature type="transmembrane region" description="Helical" evidence="1">
    <location>
        <begin position="79"/>
        <end position="98"/>
    </location>
</feature>
<dbReference type="Gene3D" id="1.20.144.10">
    <property type="entry name" value="Phosphatidic acid phosphatase type 2/haloperoxidase"/>
    <property type="match status" value="1"/>
</dbReference>
<comment type="caution">
    <text evidence="3">The sequence shown here is derived from an EMBL/GenBank/DDBJ whole genome shotgun (WGS) entry which is preliminary data.</text>
</comment>
<dbReference type="CDD" id="cd00657">
    <property type="entry name" value="Ferritin_like"/>
    <property type="match status" value="1"/>
</dbReference>
<feature type="transmembrane region" description="Helical" evidence="1">
    <location>
        <begin position="153"/>
        <end position="170"/>
    </location>
</feature>
<feature type="transmembrane region" description="Helical" evidence="1">
    <location>
        <begin position="463"/>
        <end position="486"/>
    </location>
</feature>
<dbReference type="InterPro" id="IPR026841">
    <property type="entry name" value="Aur1/Ipt1"/>
</dbReference>
<evidence type="ECO:0000259" key="2">
    <source>
        <dbReference type="Pfam" id="PF14378"/>
    </source>
</evidence>
<dbReference type="InterPro" id="IPR009078">
    <property type="entry name" value="Ferritin-like_SF"/>
</dbReference>
<dbReference type="Proteomes" id="UP000031599">
    <property type="component" value="Unassembled WGS sequence"/>
</dbReference>
<dbReference type="Pfam" id="PF14378">
    <property type="entry name" value="PAP2_3"/>
    <property type="match status" value="1"/>
</dbReference>
<evidence type="ECO:0000313" key="4">
    <source>
        <dbReference type="Proteomes" id="UP000031599"/>
    </source>
</evidence>
<keyword evidence="1" id="KW-0472">Membrane</keyword>
<evidence type="ECO:0000313" key="3">
    <source>
        <dbReference type="EMBL" id="KIG12176.1"/>
    </source>
</evidence>
<keyword evidence="1" id="KW-1133">Transmembrane helix</keyword>
<protein>
    <submittedName>
        <fullName evidence="3">Ser/Thr and Tyr protein phosphatase (Dual specificity)</fullName>
    </submittedName>
</protein>
<feature type="transmembrane region" description="Helical" evidence="1">
    <location>
        <begin position="176"/>
        <end position="194"/>
    </location>
</feature>
<name>A0A0C2CLR5_9BACT</name>
<feature type="transmembrane region" description="Helical" evidence="1">
    <location>
        <begin position="492"/>
        <end position="512"/>
    </location>
</feature>
<sequence length="523" mass="58030">MAKRVGMWALSLTLLLCFYALGKLSAAVFEPSVLPLTALDRAVPFLPWTVWLYGTITWVSLFAWLTIPTRADGARLMTSILIASATCALVFVVFPTSFPRELYPLTQLDSASQRELARLRAADSPSNCLPSLHVALAWGIALTWASALKHRRVAWLAAIAWAVTISVTTLTTKQHFFVDVPSGMIVGVFAWWAAAKLFPGSTSTPAWVRSEGLTLTWDTHKKAAAKLRLAAQGYQWSLDEVDWPTGPLPPLDPLLVRLISELIYIEEIAGMNFAILAKASTSDDLRALYGYFADEERRHANGLRRVLALHGASVRPPGLGNSLVLDEFDALDHESDADVLLIATANPVFETMLDAGTVPFLRTHPALRSPWFDDFVKRITRDESAHLAVNWMVVREAGQRYRGLAGLSLLLNPSIYRGMVAVPFMSLDVYSLAHAMGYRFETLMPAFGKLWRLHKRYAELRGFPLWSVFRVFTAAGAIATIVSARLARAGLIFVRFWTAVTSVTDLFARLVFGRRLLSKRGLE</sequence>
<keyword evidence="1" id="KW-0812">Transmembrane</keyword>
<evidence type="ECO:0000256" key="1">
    <source>
        <dbReference type="SAM" id="Phobius"/>
    </source>
</evidence>